<organism evidence="2 3">
    <name type="scientific">Eruca vesicaria subsp. sativa</name>
    <name type="common">Garden rocket</name>
    <name type="synonym">Eruca sativa</name>
    <dbReference type="NCBI Taxonomy" id="29727"/>
    <lineage>
        <taxon>Eukaryota</taxon>
        <taxon>Viridiplantae</taxon>
        <taxon>Streptophyta</taxon>
        <taxon>Embryophyta</taxon>
        <taxon>Tracheophyta</taxon>
        <taxon>Spermatophyta</taxon>
        <taxon>Magnoliopsida</taxon>
        <taxon>eudicotyledons</taxon>
        <taxon>Gunneridae</taxon>
        <taxon>Pentapetalae</taxon>
        <taxon>rosids</taxon>
        <taxon>malvids</taxon>
        <taxon>Brassicales</taxon>
        <taxon>Brassicaceae</taxon>
        <taxon>Brassiceae</taxon>
        <taxon>Eruca</taxon>
    </lineage>
</organism>
<feature type="non-terminal residue" evidence="2">
    <location>
        <position position="367"/>
    </location>
</feature>
<name>A0ABC8JYC2_ERUVS</name>
<protein>
    <submittedName>
        <fullName evidence="2">Uncharacterized protein</fullName>
    </submittedName>
</protein>
<gene>
    <name evidence="2" type="ORF">ERUC_LOCUS17016</name>
</gene>
<feature type="region of interest" description="Disordered" evidence="1">
    <location>
        <begin position="84"/>
        <end position="107"/>
    </location>
</feature>
<evidence type="ECO:0000313" key="3">
    <source>
        <dbReference type="Proteomes" id="UP001642260"/>
    </source>
</evidence>
<dbReference type="EMBL" id="CAKOAT010154933">
    <property type="protein sequence ID" value="CAH8346877.1"/>
    <property type="molecule type" value="Genomic_DNA"/>
</dbReference>
<sequence length="367" mass="41739">MDTLLLKFMREQKLQVQPHLLLKLFNRPRNRGIKVRVRHLIVKAEPNIYPQWDDDNVDDDLHNLILDILNGQLDDKHWSLKTTNEPVANKKKRKLSNEEDDRKEKRTAKKTTIVNDGFRHDLLEAVKTLTATVQNMDTIVAEKVLTVVDTKIDAKVNARVGQAEQVLGNQISSLQEDVAKIREQMQTTAPKNDANIVNQEDEVNSNDLSWMVQDKTPFDVNAAVQCVVRKNAKKSEVKVMSPILVDTAGEKIAGKNQVKKTAGDLKKVKKEKNVAPELKDSDGTWSDSEDKKKYGDLNATLNQLMASLLEEPLQKRKPQLTKTQVYPYVGNSTVKRIITGDDSVYDPFAKVEETKFRKLMDYLRTLG</sequence>
<feature type="compositionally biased region" description="Basic and acidic residues" evidence="1">
    <location>
        <begin position="95"/>
        <end position="104"/>
    </location>
</feature>
<dbReference type="Proteomes" id="UP001642260">
    <property type="component" value="Unassembled WGS sequence"/>
</dbReference>
<comment type="caution">
    <text evidence="2">The sequence shown here is derived from an EMBL/GenBank/DDBJ whole genome shotgun (WGS) entry which is preliminary data.</text>
</comment>
<reference evidence="2 3" key="1">
    <citation type="submission" date="2022-03" db="EMBL/GenBank/DDBJ databases">
        <authorList>
            <person name="Macdonald S."/>
            <person name="Ahmed S."/>
            <person name="Newling K."/>
        </authorList>
    </citation>
    <scope>NUCLEOTIDE SEQUENCE [LARGE SCALE GENOMIC DNA]</scope>
</reference>
<keyword evidence="3" id="KW-1185">Reference proteome</keyword>
<accession>A0ABC8JYC2</accession>
<proteinExistence type="predicted"/>
<dbReference type="AlphaFoldDB" id="A0ABC8JYC2"/>
<evidence type="ECO:0000313" key="2">
    <source>
        <dbReference type="EMBL" id="CAH8346877.1"/>
    </source>
</evidence>
<evidence type="ECO:0000256" key="1">
    <source>
        <dbReference type="SAM" id="MobiDB-lite"/>
    </source>
</evidence>